<dbReference type="CDD" id="cd10568">
    <property type="entry name" value="SWIB_like"/>
    <property type="match status" value="1"/>
</dbReference>
<evidence type="ECO:0000313" key="4">
    <source>
        <dbReference type="Proteomes" id="UP000053259"/>
    </source>
</evidence>
<dbReference type="Proteomes" id="UP000053259">
    <property type="component" value="Unassembled WGS sequence"/>
</dbReference>
<dbReference type="InterPro" id="IPR036885">
    <property type="entry name" value="SWIB_MDM2_dom_sf"/>
</dbReference>
<dbReference type="GeneID" id="27309620"/>
<sequence length="514" mass="58250">MQAPQGGRYARGPAKGMPPGGHAGYPPYQAQNAQVVMQQQQRAEDERRQARARMLSRKPTDRDIPAGVDEITIGGAVERYQKLRELERKLDATMMRKRLDLQDQPRDVKRRRTMRIWISNTAENQPWQATGMDNDTFDFGDNSQATYRVKIEGRLLDEEDVLDSDDTRGPDAMETNSDSAEKRPIPGEMTRFSHFFKKITIDFDRPPSLQPDNMAQIEWIKPETREGVVNTSDAANFDCLHFERKSDENINIRINLYPDNQPEIYRLSDELSQICGGIKEDTKANITMSVWKYIRVNKLDGGEDARKARCDPLMKNVFGYDTIELNRVGDAIIQHCKPLPPITLDYTIRVDRDYINATPKPSPYTIYDVSVLQNDPTYDLVKDRIFHSPSTTATLETISRIDTHLALVIQAIAQSKGKHTFFTSMAADPVNFLKRWISSQKRDLEVILGEATRPGVRLPDVSGAADDSTIALSDEWRRGGKESVWGSQTAKESVALFLARGGRDKDGRSVFGMH</sequence>
<accession>A0A0D2AMK4</accession>
<dbReference type="OrthoDB" id="10263741at2759"/>
<evidence type="ECO:0000256" key="1">
    <source>
        <dbReference type="SAM" id="MobiDB-lite"/>
    </source>
</evidence>
<feature type="domain" description="DM2" evidence="2">
    <location>
        <begin position="260"/>
        <end position="338"/>
    </location>
</feature>
<dbReference type="STRING" id="253628.A0A0D2AMK4"/>
<dbReference type="AlphaFoldDB" id="A0A0D2AMK4"/>
<dbReference type="InParanoid" id="A0A0D2AMK4"/>
<protein>
    <recommendedName>
        <fullName evidence="2">DM2 domain-containing protein</fullName>
    </recommendedName>
</protein>
<evidence type="ECO:0000259" key="2">
    <source>
        <dbReference type="PROSITE" id="PS51925"/>
    </source>
</evidence>
<feature type="region of interest" description="Disordered" evidence="1">
    <location>
        <begin position="1"/>
        <end position="66"/>
    </location>
</feature>
<reference evidence="3 4" key="1">
    <citation type="submission" date="2015-01" db="EMBL/GenBank/DDBJ databases">
        <title>The Genome Sequence of Ochroconis gallopava CBS43764.</title>
        <authorList>
            <consortium name="The Broad Institute Genomics Platform"/>
            <person name="Cuomo C."/>
            <person name="de Hoog S."/>
            <person name="Gorbushina A."/>
            <person name="Stielow B."/>
            <person name="Teixiera M."/>
            <person name="Abouelleil A."/>
            <person name="Chapman S.B."/>
            <person name="Priest M."/>
            <person name="Young S.K."/>
            <person name="Wortman J."/>
            <person name="Nusbaum C."/>
            <person name="Birren B."/>
        </authorList>
    </citation>
    <scope>NUCLEOTIDE SEQUENCE [LARGE SCALE GENOMIC DNA]</scope>
    <source>
        <strain evidence="3 4">CBS 43764</strain>
    </source>
</reference>
<dbReference type="FunCoup" id="A0A0D2AMK4">
    <property type="interactions" value="822"/>
</dbReference>
<feature type="compositionally biased region" description="Low complexity" evidence="1">
    <location>
        <begin position="29"/>
        <end position="41"/>
    </location>
</feature>
<organism evidence="3 4">
    <name type="scientific">Verruconis gallopava</name>
    <dbReference type="NCBI Taxonomy" id="253628"/>
    <lineage>
        <taxon>Eukaryota</taxon>
        <taxon>Fungi</taxon>
        <taxon>Dikarya</taxon>
        <taxon>Ascomycota</taxon>
        <taxon>Pezizomycotina</taxon>
        <taxon>Dothideomycetes</taxon>
        <taxon>Pleosporomycetidae</taxon>
        <taxon>Venturiales</taxon>
        <taxon>Sympoventuriaceae</taxon>
        <taxon>Verruconis</taxon>
    </lineage>
</organism>
<proteinExistence type="predicted"/>
<keyword evidence="4" id="KW-1185">Reference proteome</keyword>
<dbReference type="RefSeq" id="XP_016217584.1">
    <property type="nucleotide sequence ID" value="XM_016354572.1"/>
</dbReference>
<dbReference type="PANTHER" id="PTHR13844">
    <property type="entry name" value="SWI/SNF-RELATED MATRIX-ASSOCIATED ACTIN-DEPENDENT REGULATOR OF CHROMATIN SUBFAMILY D"/>
    <property type="match status" value="1"/>
</dbReference>
<dbReference type="Gene3D" id="1.10.245.10">
    <property type="entry name" value="SWIB/MDM2 domain"/>
    <property type="match status" value="1"/>
</dbReference>
<dbReference type="VEuPathDB" id="FungiDB:PV09_01647"/>
<evidence type="ECO:0000313" key="3">
    <source>
        <dbReference type="EMBL" id="KIW07715.1"/>
    </source>
</evidence>
<dbReference type="SUPFAM" id="SSF47592">
    <property type="entry name" value="SWIB/MDM2 domain"/>
    <property type="match status" value="1"/>
</dbReference>
<feature type="region of interest" description="Disordered" evidence="1">
    <location>
        <begin position="158"/>
        <end position="185"/>
    </location>
</feature>
<dbReference type="PROSITE" id="PS51925">
    <property type="entry name" value="SWIB_MDM2"/>
    <property type="match status" value="1"/>
</dbReference>
<dbReference type="HOGENOM" id="CLU_023529_2_0_1"/>
<dbReference type="EMBL" id="KN847532">
    <property type="protein sequence ID" value="KIW07715.1"/>
    <property type="molecule type" value="Genomic_DNA"/>
</dbReference>
<name>A0A0D2AMK4_9PEZI</name>
<dbReference type="Pfam" id="PF02201">
    <property type="entry name" value="SWIB"/>
    <property type="match status" value="1"/>
</dbReference>
<gene>
    <name evidence="3" type="ORF">PV09_01647</name>
</gene>
<dbReference type="InterPro" id="IPR003121">
    <property type="entry name" value="SWIB_MDM2_domain"/>
</dbReference>